<dbReference type="Gene3D" id="3.10.450.40">
    <property type="match status" value="1"/>
</dbReference>
<accession>A0ABW9FS22</accession>
<evidence type="ECO:0000313" key="4">
    <source>
        <dbReference type="Proteomes" id="UP001629744"/>
    </source>
</evidence>
<feature type="domain" description="PepSY" evidence="2">
    <location>
        <begin position="160"/>
        <end position="210"/>
    </location>
</feature>
<keyword evidence="4" id="KW-1185">Reference proteome</keyword>
<dbReference type="RefSeq" id="WP_348604394.1">
    <property type="nucleotide sequence ID" value="NZ_CP157276.1"/>
</dbReference>
<gene>
    <name evidence="3" type="ORF">ABEU19_001431</name>
</gene>
<feature type="chain" id="PRO_5046442244" evidence="1">
    <location>
        <begin position="27"/>
        <end position="215"/>
    </location>
</feature>
<protein>
    <submittedName>
        <fullName evidence="3">Metallopeptidase</fullName>
    </submittedName>
</protein>
<comment type="caution">
    <text evidence="3">The sequence shown here is derived from an EMBL/GenBank/DDBJ whole genome shotgun (WGS) entry which is preliminary data.</text>
</comment>
<evidence type="ECO:0000256" key="1">
    <source>
        <dbReference type="SAM" id="SignalP"/>
    </source>
</evidence>
<name>A0ABW9FS22_9NOCA</name>
<dbReference type="EMBL" id="JBDLNU010000002">
    <property type="protein sequence ID" value="MFM1727963.1"/>
    <property type="molecule type" value="Genomic_DNA"/>
</dbReference>
<evidence type="ECO:0000259" key="2">
    <source>
        <dbReference type="Pfam" id="PF03413"/>
    </source>
</evidence>
<sequence>MRIFRDSPTSRVRTAAVVGVALIALAGCSSDGGSSATTTTSTSASAASTSANAAAAATSAPGASPAQSAASAPSMAPGWNAKVFEHAGRTAIAAVPGSSLVSLEENSDGSWVVYLVDADGATITVGVSPDGDSIIAGPTADGERHTGSEEADLDYTAATGIVLAEVPDGRITDLQLVVEKGGMFVWEADVIDATGAQRAVDVDAVTGRVLQNATR</sequence>
<dbReference type="Proteomes" id="UP001629744">
    <property type="component" value="Unassembled WGS sequence"/>
</dbReference>
<dbReference type="InterPro" id="IPR025711">
    <property type="entry name" value="PepSY"/>
</dbReference>
<evidence type="ECO:0000313" key="3">
    <source>
        <dbReference type="EMBL" id="MFM1727963.1"/>
    </source>
</evidence>
<reference evidence="3 4" key="1">
    <citation type="submission" date="2023-11" db="EMBL/GenBank/DDBJ databases">
        <authorList>
            <person name="Val-Calvo J."/>
            <person name="Scortti M."/>
            <person name="Vazquez-Boland J."/>
        </authorList>
    </citation>
    <scope>NUCLEOTIDE SEQUENCE [LARGE SCALE GENOMIC DNA]</scope>
    <source>
        <strain evidence="3 4">DSM 46662</strain>
    </source>
</reference>
<proteinExistence type="predicted"/>
<feature type="signal peptide" evidence="1">
    <location>
        <begin position="1"/>
        <end position="26"/>
    </location>
</feature>
<organism evidence="3 4">
    <name type="scientific">Prescottella soli</name>
    <dbReference type="NCBI Taxonomy" id="1543852"/>
    <lineage>
        <taxon>Bacteria</taxon>
        <taxon>Bacillati</taxon>
        <taxon>Actinomycetota</taxon>
        <taxon>Actinomycetes</taxon>
        <taxon>Mycobacteriales</taxon>
        <taxon>Nocardiaceae</taxon>
        <taxon>Prescottella</taxon>
    </lineage>
</organism>
<dbReference type="PROSITE" id="PS51257">
    <property type="entry name" value="PROKAR_LIPOPROTEIN"/>
    <property type="match status" value="1"/>
</dbReference>
<dbReference type="Pfam" id="PF03413">
    <property type="entry name" value="PepSY"/>
    <property type="match status" value="1"/>
</dbReference>
<keyword evidence="1" id="KW-0732">Signal</keyword>